<dbReference type="Pfam" id="PF00248">
    <property type="entry name" value="Aldo_ket_red"/>
    <property type="match status" value="1"/>
</dbReference>
<dbReference type="Proteomes" id="UP001629113">
    <property type="component" value="Unassembled WGS sequence"/>
</dbReference>
<evidence type="ECO:0000313" key="4">
    <source>
        <dbReference type="Proteomes" id="UP001629113"/>
    </source>
</evidence>
<evidence type="ECO:0000259" key="2">
    <source>
        <dbReference type="Pfam" id="PF00248"/>
    </source>
</evidence>
<feature type="domain" description="NADP-dependent oxidoreductase" evidence="2">
    <location>
        <begin position="12"/>
        <end position="310"/>
    </location>
</feature>
<evidence type="ECO:0000256" key="1">
    <source>
        <dbReference type="ARBA" id="ARBA00023002"/>
    </source>
</evidence>
<dbReference type="InterPro" id="IPR050791">
    <property type="entry name" value="Aldo-Keto_reductase"/>
</dbReference>
<dbReference type="EMBL" id="JBFCZG010000005">
    <property type="protein sequence ID" value="KAL3422239.1"/>
    <property type="molecule type" value="Genomic_DNA"/>
</dbReference>
<accession>A0ABR4PFY0</accession>
<dbReference type="PANTHER" id="PTHR43625:SF78">
    <property type="entry name" value="PYRIDOXAL REDUCTASE-RELATED"/>
    <property type="match status" value="1"/>
</dbReference>
<keyword evidence="1" id="KW-0560">Oxidoreductase</keyword>
<sequence length="331" mass="36234">MSFKIGNKPIGPISFGLMGFTAREVPTPYDEAADVLKVALDNGANLWNGGEFYGPPNANSLHLLNHYFTKYPEDKDKVSLCIKGAFSFNPIGPDNSPEGIRKSIDNCLEVLDGKAFIDIWEPARADPKVEIEETIEAIAAYVKAGKIGGIGLSECSASTIRRAHAVHPITSVEVELSIFTTDPLENGIVSTCAELGIALFAYAPLSHGFLTGQIKSFEDIPENDWRKGTPRFQPDVFEENMKLVDEVKKIAERKGCTMAQVAIGWVNALNQRPGMPRIIPLPGASTVARAEENLTQIVLDAREMAAVDEIMARIPVQGHRWPAFLQQFADK</sequence>
<dbReference type="CDD" id="cd19077">
    <property type="entry name" value="AKR_AKR8A1-2"/>
    <property type="match status" value="1"/>
</dbReference>
<evidence type="ECO:0000313" key="3">
    <source>
        <dbReference type="EMBL" id="KAL3422239.1"/>
    </source>
</evidence>
<proteinExistence type="predicted"/>
<dbReference type="InterPro" id="IPR023210">
    <property type="entry name" value="NADP_OxRdtase_dom"/>
</dbReference>
<dbReference type="SUPFAM" id="SSF51430">
    <property type="entry name" value="NAD(P)-linked oxidoreductase"/>
    <property type="match status" value="1"/>
</dbReference>
<protein>
    <submittedName>
        <fullName evidence="3">Pyridoxal reductase</fullName>
    </submittedName>
</protein>
<reference evidence="3 4" key="1">
    <citation type="submission" date="2024-06" db="EMBL/GenBank/DDBJ databases">
        <title>Complete genome of Phlyctema vagabunda strain 19-DSS-EL-015.</title>
        <authorList>
            <person name="Fiorenzani C."/>
        </authorList>
    </citation>
    <scope>NUCLEOTIDE SEQUENCE [LARGE SCALE GENOMIC DNA]</scope>
    <source>
        <strain evidence="3 4">19-DSS-EL-015</strain>
    </source>
</reference>
<gene>
    <name evidence="3" type="ORF">PVAG01_06395</name>
</gene>
<dbReference type="InterPro" id="IPR036812">
    <property type="entry name" value="NAD(P)_OxRdtase_dom_sf"/>
</dbReference>
<comment type="caution">
    <text evidence="3">The sequence shown here is derived from an EMBL/GenBank/DDBJ whole genome shotgun (WGS) entry which is preliminary data.</text>
</comment>
<name>A0ABR4PFY0_9HELO</name>
<keyword evidence="4" id="KW-1185">Reference proteome</keyword>
<dbReference type="PANTHER" id="PTHR43625">
    <property type="entry name" value="AFLATOXIN B1 ALDEHYDE REDUCTASE"/>
    <property type="match status" value="1"/>
</dbReference>
<organism evidence="3 4">
    <name type="scientific">Phlyctema vagabunda</name>
    <dbReference type="NCBI Taxonomy" id="108571"/>
    <lineage>
        <taxon>Eukaryota</taxon>
        <taxon>Fungi</taxon>
        <taxon>Dikarya</taxon>
        <taxon>Ascomycota</taxon>
        <taxon>Pezizomycotina</taxon>
        <taxon>Leotiomycetes</taxon>
        <taxon>Helotiales</taxon>
        <taxon>Dermateaceae</taxon>
        <taxon>Phlyctema</taxon>
    </lineage>
</organism>
<dbReference type="Gene3D" id="3.20.20.100">
    <property type="entry name" value="NADP-dependent oxidoreductase domain"/>
    <property type="match status" value="1"/>
</dbReference>